<dbReference type="InterPro" id="IPR006059">
    <property type="entry name" value="SBP"/>
</dbReference>
<evidence type="ECO:0000313" key="4">
    <source>
        <dbReference type="EMBL" id="OEJ76478.1"/>
    </source>
</evidence>
<comment type="caution">
    <text evidence="4">The sequence shown here is derived from an EMBL/GenBank/DDBJ whole genome shotgun (WGS) entry which is preliminary data.</text>
</comment>
<dbReference type="InterPro" id="IPR050490">
    <property type="entry name" value="Bact_solute-bd_prot1"/>
</dbReference>
<evidence type="ECO:0000256" key="3">
    <source>
        <dbReference type="ARBA" id="ARBA00022729"/>
    </source>
</evidence>
<evidence type="ECO:0000256" key="2">
    <source>
        <dbReference type="ARBA" id="ARBA00022448"/>
    </source>
</evidence>
<dbReference type="SUPFAM" id="SSF53850">
    <property type="entry name" value="Periplasmic binding protein-like II"/>
    <property type="match status" value="1"/>
</dbReference>
<dbReference type="Pfam" id="PF01547">
    <property type="entry name" value="SBP_bac_1"/>
    <property type="match status" value="1"/>
</dbReference>
<keyword evidence="2" id="KW-0813">Transport</keyword>
<dbReference type="CDD" id="cd14750">
    <property type="entry name" value="PBP2_TMBP"/>
    <property type="match status" value="1"/>
</dbReference>
<dbReference type="PANTHER" id="PTHR43649:SF34">
    <property type="entry name" value="ABC TRANSPORTER PERIPLASMIC-BINDING PROTEIN YCJN-RELATED"/>
    <property type="match status" value="1"/>
</dbReference>
<dbReference type="EMBL" id="MJGC01000037">
    <property type="protein sequence ID" value="OEJ76478.1"/>
    <property type="molecule type" value="Genomic_DNA"/>
</dbReference>
<dbReference type="RefSeq" id="WP_069965831.1">
    <property type="nucleotide sequence ID" value="NZ_CM124774.1"/>
</dbReference>
<name>A0A1E5QPA2_9CYAN</name>
<evidence type="ECO:0000256" key="1">
    <source>
        <dbReference type="ARBA" id="ARBA00008520"/>
    </source>
</evidence>
<dbReference type="OrthoDB" id="9808332at2"/>
<organism evidence="4">
    <name type="scientific">Desertifilum tharense IPPAS B-1220</name>
    <dbReference type="NCBI Taxonomy" id="1781255"/>
    <lineage>
        <taxon>Bacteria</taxon>
        <taxon>Bacillati</taxon>
        <taxon>Cyanobacteriota</taxon>
        <taxon>Cyanophyceae</taxon>
        <taxon>Desertifilales</taxon>
        <taxon>Desertifilaceae</taxon>
        <taxon>Desertifilum</taxon>
    </lineage>
</organism>
<dbReference type="AlphaFoldDB" id="A0A1E5QPA2"/>
<sequence length="441" mass="49741">MNSIPWLSQVQAHLLRRKFWRLFGITLAFLFGLHALVALPGNTQQPVTLSLMMNSTEVPAWRDVLIPAFEEAHPNIRINLIEGPNQTNLQEDLYTSAFLLGDSPYDLIMMDVIWTPKFAAAGWLLPLDDRVNAAQLNQDFLEQDVQGGRYEDRLYRIPFRSDVGMLYYRTDLLEQVGAQPPETFTELVEISQQIQQNTDVNWGYVWQGRQYEGLSAMFVEILQGFGGFWVNPETNEVGLDRPEALEAVNFLRSTIQQGISPSGVTTYAEEETRRFFQSGQAAFLRNWPYVWPLANEDSPVAGRIGIRPMVAQPDSTSGACLGGWGFGIAVNSAHPDEAWTAIEYFTSEEAQRRFILETGYVPSRRSLFTDPEITARYAHYPQLLEVVESAVLRPPIPQYAQASDILQRYLNGALTGRFTPERALQSAANETRRLLNVGGDA</sequence>
<dbReference type="Gene3D" id="3.40.190.10">
    <property type="entry name" value="Periplasmic binding protein-like II"/>
    <property type="match status" value="2"/>
</dbReference>
<proteinExistence type="inferred from homology"/>
<comment type="similarity">
    <text evidence="1">Belongs to the bacterial solute-binding protein 1 family.</text>
</comment>
<dbReference type="STRING" id="1781255.BH720_03785"/>
<protein>
    <submittedName>
        <fullName evidence="4">ABC transporter substrate-binding protein</fullName>
    </submittedName>
</protein>
<accession>A0A1E5QPA2</accession>
<keyword evidence="3" id="KW-0732">Signal</keyword>
<reference evidence="4" key="1">
    <citation type="submission" date="2016-09" db="EMBL/GenBank/DDBJ databases">
        <title>Draft genome of thermotolerant cyanobacterium Desertifilum sp. strain IPPAS B-1220.</title>
        <authorList>
            <person name="Sinetova M.A."/>
            <person name="Bolakhan K."/>
            <person name="Zayadan B.K."/>
            <person name="Mironov K.S."/>
            <person name="Ustinova V."/>
            <person name="Kupriyanova E.V."/>
            <person name="Sidorov R.A."/>
            <person name="Skrypnik A.N."/>
            <person name="Gogoleva N.E."/>
            <person name="Gogolev Y.V."/>
            <person name="Los D.A."/>
        </authorList>
    </citation>
    <scope>NUCLEOTIDE SEQUENCE [LARGE SCALE GENOMIC DNA]</scope>
    <source>
        <strain evidence="4">IPPAS B-1220</strain>
    </source>
</reference>
<dbReference type="PANTHER" id="PTHR43649">
    <property type="entry name" value="ARABINOSE-BINDING PROTEIN-RELATED"/>
    <property type="match status" value="1"/>
</dbReference>
<gene>
    <name evidence="4" type="ORF">BH720_03785</name>
</gene>